<sequence length="185" mass="19962">MATPPLSSSSSSASSPTPSFQSPDDSVKQAPDNLSFDSPDALELLLQTITQNVDSPAAANPEEWSQMSSWGAQEAKVPEMSTDFSLSFPMDLDFDPNMAVDPSALHFNSSIFTQARMSEATFFQPDYSASDLSSMFPYDNSAWTQPHIEPGTGRRLSITSSSSSSGASFSPILEPQSARQQFSKK</sequence>
<dbReference type="Proteomes" id="UP001148662">
    <property type="component" value="Unassembled WGS sequence"/>
</dbReference>
<keyword evidence="2" id="KW-1185">Reference proteome</keyword>
<comment type="caution">
    <text evidence="1">The sequence shown here is derived from an EMBL/GenBank/DDBJ whole genome shotgun (WGS) entry which is preliminary data.</text>
</comment>
<name>A0ACC1RZA6_9APHY</name>
<evidence type="ECO:0000313" key="1">
    <source>
        <dbReference type="EMBL" id="KAJ3528644.1"/>
    </source>
</evidence>
<protein>
    <submittedName>
        <fullName evidence="1">Uncharacterized protein</fullName>
    </submittedName>
</protein>
<reference evidence="1" key="1">
    <citation type="submission" date="2022-07" db="EMBL/GenBank/DDBJ databases">
        <title>Genome Sequence of Phlebia brevispora.</title>
        <authorList>
            <person name="Buettner E."/>
        </authorList>
    </citation>
    <scope>NUCLEOTIDE SEQUENCE</scope>
    <source>
        <strain evidence="1">MPL23</strain>
    </source>
</reference>
<accession>A0ACC1RZA6</accession>
<gene>
    <name evidence="1" type="ORF">NM688_g7969</name>
</gene>
<dbReference type="EMBL" id="JANHOG010002004">
    <property type="protein sequence ID" value="KAJ3528644.1"/>
    <property type="molecule type" value="Genomic_DNA"/>
</dbReference>
<proteinExistence type="predicted"/>
<organism evidence="1 2">
    <name type="scientific">Phlebia brevispora</name>
    <dbReference type="NCBI Taxonomy" id="194682"/>
    <lineage>
        <taxon>Eukaryota</taxon>
        <taxon>Fungi</taxon>
        <taxon>Dikarya</taxon>
        <taxon>Basidiomycota</taxon>
        <taxon>Agaricomycotina</taxon>
        <taxon>Agaricomycetes</taxon>
        <taxon>Polyporales</taxon>
        <taxon>Meruliaceae</taxon>
        <taxon>Phlebia</taxon>
    </lineage>
</organism>
<evidence type="ECO:0000313" key="2">
    <source>
        <dbReference type="Proteomes" id="UP001148662"/>
    </source>
</evidence>